<dbReference type="Gene3D" id="3.30.420.10">
    <property type="entry name" value="Ribonuclease H-like superfamily/Ribonuclease H"/>
    <property type="match status" value="1"/>
</dbReference>
<dbReference type="PROSITE" id="PS50879">
    <property type="entry name" value="RNASE_H_1"/>
    <property type="match status" value="1"/>
</dbReference>
<dbReference type="EMBL" id="FOZC01000002">
    <property type="protein sequence ID" value="SFR68011.1"/>
    <property type="molecule type" value="Genomic_DNA"/>
</dbReference>
<proteinExistence type="inferred from homology"/>
<evidence type="ECO:0000256" key="8">
    <source>
        <dbReference type="ARBA" id="ARBA00022801"/>
    </source>
</evidence>
<dbReference type="Pfam" id="PF01693">
    <property type="entry name" value="Cauli_VI"/>
    <property type="match status" value="1"/>
</dbReference>
<dbReference type="InterPro" id="IPR002156">
    <property type="entry name" value="RNaseH_domain"/>
</dbReference>
<organism evidence="12 13">
    <name type="scientific">[Clostridium] aminophilum</name>
    <dbReference type="NCBI Taxonomy" id="1526"/>
    <lineage>
        <taxon>Bacteria</taxon>
        <taxon>Bacillati</taxon>
        <taxon>Bacillota</taxon>
        <taxon>Clostridia</taxon>
        <taxon>Lachnospirales</taxon>
        <taxon>Lachnospiraceae</taxon>
    </lineage>
</organism>
<comment type="similarity">
    <text evidence="3">Belongs to the RNase H family.</text>
</comment>
<reference evidence="12 13" key="1">
    <citation type="submission" date="2016-10" db="EMBL/GenBank/DDBJ databases">
        <authorList>
            <person name="de Groot N.N."/>
        </authorList>
    </citation>
    <scope>NUCLEOTIDE SEQUENCE [LARGE SCALE GENOMIC DNA]</scope>
    <source>
        <strain evidence="12 13">F</strain>
    </source>
</reference>
<dbReference type="EC" id="3.1.26.4" evidence="4"/>
<dbReference type="AlphaFoldDB" id="A0A1I6IMW9"/>
<dbReference type="InterPro" id="IPR050092">
    <property type="entry name" value="RNase_H"/>
</dbReference>
<dbReference type="InterPro" id="IPR009027">
    <property type="entry name" value="Ribosomal_bL9/RNase_H1_N"/>
</dbReference>
<dbReference type="SUPFAM" id="SSF53098">
    <property type="entry name" value="Ribonuclease H-like"/>
    <property type="match status" value="1"/>
</dbReference>
<dbReference type="InterPro" id="IPR037056">
    <property type="entry name" value="RNase_H1_N_sf"/>
</dbReference>
<dbReference type="GO" id="GO:0046872">
    <property type="term" value="F:metal ion binding"/>
    <property type="evidence" value="ECO:0007669"/>
    <property type="project" value="UniProtKB-KW"/>
</dbReference>
<dbReference type="SUPFAM" id="SSF55658">
    <property type="entry name" value="L9 N-domain-like"/>
    <property type="match status" value="1"/>
</dbReference>
<dbReference type="GO" id="GO:0003676">
    <property type="term" value="F:nucleic acid binding"/>
    <property type="evidence" value="ECO:0007669"/>
    <property type="project" value="InterPro"/>
</dbReference>
<evidence type="ECO:0000259" key="11">
    <source>
        <dbReference type="PROSITE" id="PS50879"/>
    </source>
</evidence>
<dbReference type="InterPro" id="IPR036397">
    <property type="entry name" value="RNaseH_sf"/>
</dbReference>
<evidence type="ECO:0000313" key="12">
    <source>
        <dbReference type="EMBL" id="SFR68011.1"/>
    </source>
</evidence>
<keyword evidence="8" id="KW-0378">Hydrolase</keyword>
<dbReference type="FunFam" id="3.40.970.10:FF:000001">
    <property type="entry name" value="Ribonuclease H1"/>
    <property type="match status" value="1"/>
</dbReference>
<evidence type="ECO:0000256" key="2">
    <source>
        <dbReference type="ARBA" id="ARBA00001946"/>
    </source>
</evidence>
<evidence type="ECO:0000256" key="9">
    <source>
        <dbReference type="ARBA" id="ARBA00022842"/>
    </source>
</evidence>
<feature type="domain" description="RNase H type-1" evidence="11">
    <location>
        <begin position="107"/>
        <end position="244"/>
    </location>
</feature>
<sequence>MAKKKYYAVRRGRKTGIFSTWDECKKMVFQYPAADFKSFESLDEAKAFLNAGMSPVLSADGASKTTSGTADGCGATDADTSGAGMTKKAPSPESLPFAEGCDAKPADTPEVYAFVDGSFNISTGVYGYGGFLVDHGKKYVLQGSGNDPELASMRNVAGEILGSRAAVEKAIELGLPEVAVYYDYMGIEKWARGEWKRNKEGTKAYYEFIRRSLASISIRFIKVKGHSGVAGNEEADRLAKEAVGI</sequence>
<dbReference type="InterPro" id="IPR012337">
    <property type="entry name" value="RNaseH-like_sf"/>
</dbReference>
<dbReference type="PANTHER" id="PTHR10642">
    <property type="entry name" value="RIBONUCLEASE H1"/>
    <property type="match status" value="1"/>
</dbReference>
<keyword evidence="9" id="KW-0460">Magnesium</keyword>
<dbReference type="RefSeq" id="WP_031471546.1">
    <property type="nucleotide sequence ID" value="NZ_FOZC01000002.1"/>
</dbReference>
<gene>
    <name evidence="12" type="ORF">SAMN02910262_00576</name>
</gene>
<evidence type="ECO:0000256" key="3">
    <source>
        <dbReference type="ARBA" id="ARBA00005300"/>
    </source>
</evidence>
<evidence type="ECO:0000256" key="6">
    <source>
        <dbReference type="ARBA" id="ARBA00022723"/>
    </source>
</evidence>
<keyword evidence="6" id="KW-0479">Metal-binding</keyword>
<dbReference type="CDD" id="cd09277">
    <property type="entry name" value="RNase_HI_bacteria_like"/>
    <property type="match status" value="1"/>
</dbReference>
<dbReference type="Proteomes" id="UP000214760">
    <property type="component" value="Unassembled WGS sequence"/>
</dbReference>
<evidence type="ECO:0000256" key="10">
    <source>
        <dbReference type="SAM" id="MobiDB-lite"/>
    </source>
</evidence>
<evidence type="ECO:0000256" key="5">
    <source>
        <dbReference type="ARBA" id="ARBA00022722"/>
    </source>
</evidence>
<keyword evidence="5" id="KW-0540">Nuclease</keyword>
<protein>
    <recommendedName>
        <fullName evidence="4">ribonuclease H</fullName>
        <ecNumber evidence="4">3.1.26.4</ecNumber>
    </recommendedName>
</protein>
<dbReference type="InterPro" id="IPR011320">
    <property type="entry name" value="RNase_H1_N"/>
</dbReference>
<dbReference type="PANTHER" id="PTHR10642:SF26">
    <property type="entry name" value="RIBONUCLEASE H1"/>
    <property type="match status" value="1"/>
</dbReference>
<evidence type="ECO:0000256" key="4">
    <source>
        <dbReference type="ARBA" id="ARBA00012180"/>
    </source>
</evidence>
<comment type="cofactor">
    <cofactor evidence="2">
        <name>Mg(2+)</name>
        <dbReference type="ChEBI" id="CHEBI:18420"/>
    </cofactor>
</comment>
<keyword evidence="7" id="KW-0255">Endonuclease</keyword>
<evidence type="ECO:0000256" key="1">
    <source>
        <dbReference type="ARBA" id="ARBA00000077"/>
    </source>
</evidence>
<dbReference type="GO" id="GO:0004523">
    <property type="term" value="F:RNA-DNA hybrid ribonuclease activity"/>
    <property type="evidence" value="ECO:0007669"/>
    <property type="project" value="UniProtKB-EC"/>
</dbReference>
<evidence type="ECO:0000256" key="7">
    <source>
        <dbReference type="ARBA" id="ARBA00022759"/>
    </source>
</evidence>
<dbReference type="Pfam" id="PF00075">
    <property type="entry name" value="RNase_H"/>
    <property type="match status" value="1"/>
</dbReference>
<comment type="catalytic activity">
    <reaction evidence="1">
        <text>Endonucleolytic cleavage to 5'-phosphomonoester.</text>
        <dbReference type="EC" id="3.1.26.4"/>
    </reaction>
</comment>
<name>A0A1I6IMW9_9FIRM</name>
<feature type="region of interest" description="Disordered" evidence="10">
    <location>
        <begin position="65"/>
        <end position="100"/>
    </location>
</feature>
<evidence type="ECO:0000313" key="13">
    <source>
        <dbReference type="Proteomes" id="UP000214760"/>
    </source>
</evidence>
<accession>A0A1I6IMW9</accession>
<dbReference type="GO" id="GO:0043137">
    <property type="term" value="P:DNA replication, removal of RNA primer"/>
    <property type="evidence" value="ECO:0007669"/>
    <property type="project" value="TreeGrafter"/>
</dbReference>
<dbReference type="Gene3D" id="3.40.970.10">
    <property type="entry name" value="Ribonuclease H1, N-terminal domain"/>
    <property type="match status" value="1"/>
</dbReference>